<evidence type="ECO:0000256" key="1">
    <source>
        <dbReference type="SAM" id="MobiDB-lite"/>
    </source>
</evidence>
<gene>
    <name evidence="2" type="ORF">B0H65DRAFT_442274</name>
</gene>
<dbReference type="Proteomes" id="UP001278500">
    <property type="component" value="Unassembled WGS sequence"/>
</dbReference>
<accession>A0AAE0JF10</accession>
<feature type="compositionally biased region" description="Polar residues" evidence="1">
    <location>
        <begin position="957"/>
        <end position="966"/>
    </location>
</feature>
<sequence length="1042" mass="116662">MSLTLNISEEERACILAGFSDPAVRANSKLSGQSHRSDKDDEAPATLPARVLGRARLSDVVRSAFDPGERSDDEDYQRPLPKHAESIQNLANALAEVMVPDISAEVPFVHNPHRTPKETSRGDAFNSIRQLDAKNLAMRLMKEPSAHNWMRYITFTPGGCEFTASDLPTIDELVDTATKFKYWANSRIRLLKEKESLKALLDDLIDALWNNRQDRFRFAGTCGEVTAELCSDAVVGGIDSLMVFGMKVFLHESGWMYKIASLPIKFLESLNIRPHRQTSLYQTLVNCERLLVRNSYLTSTMKAKLEIPKEEWHQLILDRTPKSDLQQKAFSETPLAHLFYRQPFLSASSDTHINHEESSPGVNAPKTSSPRTIDILAMIMVSDREGDLPLEDLTDDDDDKPHKSWRDSAVQCIRGKSVENVASLLNSRRAWIKWIEDGQNDKVHIFTSADLPPIGEDSPDNKAVAAGSDTMRSLAKKMAHIARHYLPNELRLTNDGDGFKYERLFLSLEKAVTQCSDMATYVRTKTKVFKREVPRRVPSIAILFKILTIASDLPQLSFHSNAPRHLAMSSPPPKPYEVVDKLLSERAKNTKSKETIKWLLERKTFLSSIFEADDDKYDDEAFEKALLEAMIVDRDNLPDQQVLNGDREDEWKLALERIKGMKEDEMKSRLEDLFYTLPTRKDIVDFMSPLGAHEAVAEESVIGAMQLLFRNYVAMSLLIESKIKSLMKPQIWLDIPFEELDKVLKDRLPKDVGDKLIEVTRNNQLSAKPSTYLPDNGTLTDAKTFAKVLAKVMLADKFGELKLPVYESSDLVVARMNKIKNSSLTPELQGPVGFRGEIEKMQLQEAEYAILDLDEETIVSRLVDERWMQCINDRAGFVSHDLLSPDIKFLRHKIARKPVPSVTSAEAGESKTKESTVTESGTEQSAAKKSKAEQPDAVKSDAEEPKAGESAVGETATGESNGEQSNTGESSTGSPGTGESSTEQPKPQEPTAEAPTAEASKTEQAKPGDSGTPPVTTKKYTEYGDYCDEWNVEEAFRGELPF</sequence>
<dbReference type="RefSeq" id="XP_062681401.1">
    <property type="nucleotide sequence ID" value="XM_062825570.1"/>
</dbReference>
<dbReference type="EMBL" id="JAUEPP010000004">
    <property type="protein sequence ID" value="KAK3344788.1"/>
    <property type="molecule type" value="Genomic_DNA"/>
</dbReference>
<organism evidence="2 3">
    <name type="scientific">Neurospora tetraspora</name>
    <dbReference type="NCBI Taxonomy" id="94610"/>
    <lineage>
        <taxon>Eukaryota</taxon>
        <taxon>Fungi</taxon>
        <taxon>Dikarya</taxon>
        <taxon>Ascomycota</taxon>
        <taxon>Pezizomycotina</taxon>
        <taxon>Sordariomycetes</taxon>
        <taxon>Sordariomycetidae</taxon>
        <taxon>Sordariales</taxon>
        <taxon>Sordariaceae</taxon>
        <taxon>Neurospora</taxon>
    </lineage>
</organism>
<dbReference type="AlphaFoldDB" id="A0AAE0JF10"/>
<feature type="region of interest" description="Disordered" evidence="1">
    <location>
        <begin position="900"/>
        <end position="1021"/>
    </location>
</feature>
<evidence type="ECO:0000313" key="2">
    <source>
        <dbReference type="EMBL" id="KAK3344788.1"/>
    </source>
</evidence>
<feature type="compositionally biased region" description="Polar residues" evidence="1">
    <location>
        <begin position="917"/>
        <end position="927"/>
    </location>
</feature>
<name>A0AAE0JF10_9PEZI</name>
<feature type="region of interest" description="Disordered" evidence="1">
    <location>
        <begin position="27"/>
        <end position="46"/>
    </location>
</feature>
<proteinExistence type="predicted"/>
<comment type="caution">
    <text evidence="2">The sequence shown here is derived from an EMBL/GenBank/DDBJ whole genome shotgun (WGS) entry which is preliminary data.</text>
</comment>
<evidence type="ECO:0000313" key="3">
    <source>
        <dbReference type="Proteomes" id="UP001278500"/>
    </source>
</evidence>
<dbReference type="GeneID" id="87862724"/>
<feature type="compositionally biased region" description="Basic and acidic residues" evidence="1">
    <location>
        <begin position="930"/>
        <end position="947"/>
    </location>
</feature>
<feature type="compositionally biased region" description="Low complexity" evidence="1">
    <location>
        <begin position="967"/>
        <end position="999"/>
    </location>
</feature>
<protein>
    <submittedName>
        <fullName evidence="2">Uncharacterized protein</fullName>
    </submittedName>
</protein>
<keyword evidence="3" id="KW-1185">Reference proteome</keyword>
<reference evidence="2" key="1">
    <citation type="journal article" date="2023" name="Mol. Phylogenet. Evol.">
        <title>Genome-scale phylogeny and comparative genomics of the fungal order Sordariales.</title>
        <authorList>
            <person name="Hensen N."/>
            <person name="Bonometti L."/>
            <person name="Westerberg I."/>
            <person name="Brannstrom I.O."/>
            <person name="Guillou S."/>
            <person name="Cros-Aarteil S."/>
            <person name="Calhoun S."/>
            <person name="Haridas S."/>
            <person name="Kuo A."/>
            <person name="Mondo S."/>
            <person name="Pangilinan J."/>
            <person name="Riley R."/>
            <person name="LaButti K."/>
            <person name="Andreopoulos B."/>
            <person name="Lipzen A."/>
            <person name="Chen C."/>
            <person name="Yan M."/>
            <person name="Daum C."/>
            <person name="Ng V."/>
            <person name="Clum A."/>
            <person name="Steindorff A."/>
            <person name="Ohm R.A."/>
            <person name="Martin F."/>
            <person name="Silar P."/>
            <person name="Natvig D.O."/>
            <person name="Lalanne C."/>
            <person name="Gautier V."/>
            <person name="Ament-Velasquez S.L."/>
            <person name="Kruys A."/>
            <person name="Hutchinson M.I."/>
            <person name="Powell A.J."/>
            <person name="Barry K."/>
            <person name="Miller A.N."/>
            <person name="Grigoriev I.V."/>
            <person name="Debuchy R."/>
            <person name="Gladieux P."/>
            <person name="Hiltunen Thoren M."/>
            <person name="Johannesson H."/>
        </authorList>
    </citation>
    <scope>NUCLEOTIDE SEQUENCE</scope>
    <source>
        <strain evidence="2">CBS 560.94</strain>
    </source>
</reference>
<reference evidence="2" key="2">
    <citation type="submission" date="2023-06" db="EMBL/GenBank/DDBJ databases">
        <authorList>
            <consortium name="Lawrence Berkeley National Laboratory"/>
            <person name="Haridas S."/>
            <person name="Hensen N."/>
            <person name="Bonometti L."/>
            <person name="Westerberg I."/>
            <person name="Brannstrom I.O."/>
            <person name="Guillou S."/>
            <person name="Cros-Aarteil S."/>
            <person name="Calhoun S."/>
            <person name="Kuo A."/>
            <person name="Mondo S."/>
            <person name="Pangilinan J."/>
            <person name="Riley R."/>
            <person name="Labutti K."/>
            <person name="Andreopoulos B."/>
            <person name="Lipzen A."/>
            <person name="Chen C."/>
            <person name="Yanf M."/>
            <person name="Daum C."/>
            <person name="Ng V."/>
            <person name="Clum A."/>
            <person name="Steindorff A."/>
            <person name="Ohm R."/>
            <person name="Martin F."/>
            <person name="Silar P."/>
            <person name="Natvig D."/>
            <person name="Lalanne C."/>
            <person name="Gautier V."/>
            <person name="Ament-Velasquez S.L."/>
            <person name="Kruys A."/>
            <person name="Hutchinson M.I."/>
            <person name="Powell A.J."/>
            <person name="Barry K."/>
            <person name="Miller A.N."/>
            <person name="Grigoriev I.V."/>
            <person name="Debuchy R."/>
            <person name="Gladieux P."/>
            <person name="Thoren M.H."/>
            <person name="Johannesson H."/>
        </authorList>
    </citation>
    <scope>NUCLEOTIDE SEQUENCE</scope>
    <source>
        <strain evidence="2">CBS 560.94</strain>
    </source>
</reference>